<dbReference type="InterPro" id="IPR013922">
    <property type="entry name" value="Cyclin_PHO80-like"/>
</dbReference>
<keyword evidence="5" id="KW-1185">Reference proteome</keyword>
<evidence type="ECO:0008006" key="6">
    <source>
        <dbReference type="Google" id="ProtNLM"/>
    </source>
</evidence>
<dbReference type="PANTHER" id="PTHR15615">
    <property type="match status" value="1"/>
</dbReference>
<evidence type="ECO:0000256" key="2">
    <source>
        <dbReference type="ARBA" id="ARBA00022618"/>
    </source>
</evidence>
<keyword evidence="3" id="KW-0131">Cell cycle</keyword>
<dbReference type="AlphaFoldDB" id="A0A7J7MWP6"/>
<dbReference type="Proteomes" id="UP000541444">
    <property type="component" value="Unassembled WGS sequence"/>
</dbReference>
<reference evidence="4 5" key="1">
    <citation type="journal article" date="2020" name="IScience">
        <title>Genome Sequencing of the Endangered Kingdonia uniflora (Circaeasteraceae, Ranunculales) Reveals Potential Mechanisms of Evolutionary Specialization.</title>
        <authorList>
            <person name="Sun Y."/>
            <person name="Deng T."/>
            <person name="Zhang A."/>
            <person name="Moore M.J."/>
            <person name="Landis J.B."/>
            <person name="Lin N."/>
            <person name="Zhang H."/>
            <person name="Zhang X."/>
            <person name="Huang J."/>
            <person name="Zhang X."/>
            <person name="Sun H."/>
            <person name="Wang H."/>
        </authorList>
    </citation>
    <scope>NUCLEOTIDE SEQUENCE [LARGE SCALE GENOMIC DNA]</scope>
    <source>
        <strain evidence="4">TB1705</strain>
        <tissue evidence="4">Leaf</tissue>
    </source>
</reference>
<comment type="caution">
    <text evidence="4">The sequence shown here is derived from an EMBL/GenBank/DDBJ whole genome shotgun (WGS) entry which is preliminary data.</text>
</comment>
<evidence type="ECO:0000256" key="3">
    <source>
        <dbReference type="ARBA" id="ARBA00023306"/>
    </source>
</evidence>
<dbReference type="PANTHER" id="PTHR15615:SF121">
    <property type="entry name" value="CYCLIN-U1-1"/>
    <property type="match status" value="1"/>
</dbReference>
<dbReference type="EMBL" id="JACGCM010001193">
    <property type="protein sequence ID" value="KAF6159247.1"/>
    <property type="molecule type" value="Genomic_DNA"/>
</dbReference>
<organism evidence="4 5">
    <name type="scientific">Kingdonia uniflora</name>
    <dbReference type="NCBI Taxonomy" id="39325"/>
    <lineage>
        <taxon>Eukaryota</taxon>
        <taxon>Viridiplantae</taxon>
        <taxon>Streptophyta</taxon>
        <taxon>Embryophyta</taxon>
        <taxon>Tracheophyta</taxon>
        <taxon>Spermatophyta</taxon>
        <taxon>Magnoliopsida</taxon>
        <taxon>Ranunculales</taxon>
        <taxon>Circaeasteraceae</taxon>
        <taxon>Kingdonia</taxon>
    </lineage>
</organism>
<name>A0A7J7MWP6_9MAGN</name>
<dbReference type="InterPro" id="IPR036915">
    <property type="entry name" value="Cyclin-like_sf"/>
</dbReference>
<comment type="similarity">
    <text evidence="1">Belongs to the cyclin family. Cyclin U/P subfamily.</text>
</comment>
<dbReference type="CDD" id="cd20604">
    <property type="entry name" value="CYCLIN_AtCycU-like"/>
    <property type="match status" value="1"/>
</dbReference>
<keyword evidence="2" id="KW-0132">Cell division</keyword>
<dbReference type="SUPFAM" id="SSF47954">
    <property type="entry name" value="Cyclin-like"/>
    <property type="match status" value="1"/>
</dbReference>
<protein>
    <recommendedName>
        <fullName evidence="6">Cyclin</fullName>
    </recommendedName>
</protein>
<dbReference type="OrthoDB" id="337735at2759"/>
<dbReference type="Gene3D" id="1.10.472.10">
    <property type="entry name" value="Cyclin-like"/>
    <property type="match status" value="1"/>
</dbReference>
<dbReference type="Pfam" id="PF08613">
    <property type="entry name" value="Cyclin"/>
    <property type="match status" value="1"/>
</dbReference>
<dbReference type="GO" id="GO:0051301">
    <property type="term" value="P:cell division"/>
    <property type="evidence" value="ECO:0007669"/>
    <property type="project" value="UniProtKB-KW"/>
</dbReference>
<dbReference type="GO" id="GO:0019901">
    <property type="term" value="F:protein kinase binding"/>
    <property type="evidence" value="ECO:0007669"/>
    <property type="project" value="InterPro"/>
</dbReference>
<gene>
    <name evidence="4" type="ORF">GIB67_032018</name>
</gene>
<accession>A0A7J7MWP6</accession>
<sequence>MSERNGVEGNHVLLPEPTEEESIPPRVLTVLAFVLERLVSRNNLLDAGRKKNQQKEEEDDVEEKKKFGKKRLKVFNGARTPSISIGNYIERIYKYTKCSPSCFVVGYVYIDRLVHKHPDSLVVSLNVHRLLVTSLMVASKVLDDEHYNNSFYARVGGVSNVELNKLELELMFMLDFSLVVSSRIFESYCFHLEKEMMWGGSGQRIERAIISSSMDDETEISVDSPPLTVD</sequence>
<evidence type="ECO:0000313" key="4">
    <source>
        <dbReference type="EMBL" id="KAF6159247.1"/>
    </source>
</evidence>
<evidence type="ECO:0000313" key="5">
    <source>
        <dbReference type="Proteomes" id="UP000541444"/>
    </source>
</evidence>
<proteinExistence type="inferred from homology"/>
<evidence type="ECO:0000256" key="1">
    <source>
        <dbReference type="ARBA" id="ARBA00007215"/>
    </source>
</evidence>